<comment type="caution">
    <text evidence="5">The sequence shown here is derived from an EMBL/GenBank/DDBJ whole genome shotgun (WGS) entry which is preliminary data.</text>
</comment>
<feature type="compositionally biased region" description="Polar residues" evidence="2">
    <location>
        <begin position="364"/>
        <end position="376"/>
    </location>
</feature>
<dbReference type="AlphaFoldDB" id="A0ABD3NNN7"/>
<dbReference type="InterPro" id="IPR011333">
    <property type="entry name" value="SKP1/BTB/POZ_sf"/>
</dbReference>
<dbReference type="InterPro" id="IPR006571">
    <property type="entry name" value="TLDc_dom"/>
</dbReference>
<dbReference type="InterPro" id="IPR013761">
    <property type="entry name" value="SAM/pointed_sf"/>
</dbReference>
<proteinExistence type="predicted"/>
<feature type="compositionally biased region" description="Basic residues" evidence="2">
    <location>
        <begin position="354"/>
        <end position="363"/>
    </location>
</feature>
<feature type="coiled-coil region" evidence="1">
    <location>
        <begin position="8"/>
        <end position="35"/>
    </location>
</feature>
<evidence type="ECO:0008006" key="7">
    <source>
        <dbReference type="Google" id="ProtNLM"/>
    </source>
</evidence>
<dbReference type="PANTHER" id="PTHR14499">
    <property type="entry name" value="POTASSIUM CHANNEL TETRAMERIZATION DOMAIN-CONTAINING"/>
    <property type="match status" value="1"/>
</dbReference>
<organism evidence="5 6">
    <name type="scientific">Stephanodiscus triporus</name>
    <dbReference type="NCBI Taxonomy" id="2934178"/>
    <lineage>
        <taxon>Eukaryota</taxon>
        <taxon>Sar</taxon>
        <taxon>Stramenopiles</taxon>
        <taxon>Ochrophyta</taxon>
        <taxon>Bacillariophyta</taxon>
        <taxon>Coscinodiscophyceae</taxon>
        <taxon>Thalassiosirophycidae</taxon>
        <taxon>Stephanodiscales</taxon>
        <taxon>Stephanodiscaceae</taxon>
        <taxon>Stephanodiscus</taxon>
    </lineage>
</organism>
<evidence type="ECO:0000313" key="5">
    <source>
        <dbReference type="EMBL" id="KAL3777198.1"/>
    </source>
</evidence>
<feature type="domain" description="SAM" evidence="3">
    <location>
        <begin position="475"/>
        <end position="540"/>
    </location>
</feature>
<dbReference type="PANTHER" id="PTHR14499:SF136">
    <property type="entry name" value="GH08630P"/>
    <property type="match status" value="1"/>
</dbReference>
<protein>
    <recommendedName>
        <fullName evidence="7">SAM domain-containing protein</fullName>
    </recommendedName>
</protein>
<evidence type="ECO:0000259" key="4">
    <source>
        <dbReference type="PROSITE" id="PS51886"/>
    </source>
</evidence>
<gene>
    <name evidence="5" type="ORF">ACHAW5_000736</name>
</gene>
<feature type="domain" description="TLDc" evidence="4">
    <location>
        <begin position="182"/>
        <end position="342"/>
    </location>
</feature>
<dbReference type="Pfam" id="PF07534">
    <property type="entry name" value="TLD"/>
    <property type="match status" value="1"/>
</dbReference>
<dbReference type="InterPro" id="IPR003131">
    <property type="entry name" value="T1-type_BTB"/>
</dbReference>
<accession>A0ABD3NNN7</accession>
<dbReference type="Gene3D" id="3.30.710.10">
    <property type="entry name" value="Potassium Channel Kv1.1, Chain A"/>
    <property type="match status" value="2"/>
</dbReference>
<dbReference type="PROSITE" id="PS50105">
    <property type="entry name" value="SAM_DOMAIN"/>
    <property type="match status" value="1"/>
</dbReference>
<dbReference type="Proteomes" id="UP001530315">
    <property type="component" value="Unassembled WGS sequence"/>
</dbReference>
<dbReference type="EMBL" id="JALLAZ020001306">
    <property type="protein sequence ID" value="KAL3777198.1"/>
    <property type="molecule type" value="Genomic_DNA"/>
</dbReference>
<dbReference type="Pfam" id="PF07647">
    <property type="entry name" value="SAM_2"/>
    <property type="match status" value="1"/>
</dbReference>
<name>A0ABD3NNN7_9STRA</name>
<dbReference type="SUPFAM" id="SSF54695">
    <property type="entry name" value="POZ domain"/>
    <property type="match status" value="2"/>
</dbReference>
<evidence type="ECO:0000256" key="2">
    <source>
        <dbReference type="SAM" id="MobiDB-lite"/>
    </source>
</evidence>
<keyword evidence="6" id="KW-1185">Reference proteome</keyword>
<dbReference type="Pfam" id="PF02214">
    <property type="entry name" value="BTB_2"/>
    <property type="match status" value="1"/>
</dbReference>
<dbReference type="PROSITE" id="PS51886">
    <property type="entry name" value="TLDC"/>
    <property type="match status" value="1"/>
</dbReference>
<dbReference type="InterPro" id="IPR001660">
    <property type="entry name" value="SAM"/>
</dbReference>
<dbReference type="SMART" id="SM00584">
    <property type="entry name" value="TLDc"/>
    <property type="match status" value="1"/>
</dbReference>
<reference evidence="5 6" key="1">
    <citation type="submission" date="2024-10" db="EMBL/GenBank/DDBJ databases">
        <title>Updated reference genomes for cyclostephanoid diatoms.</title>
        <authorList>
            <person name="Roberts W.R."/>
            <person name="Alverson A.J."/>
        </authorList>
    </citation>
    <scope>NUCLEOTIDE SEQUENCE [LARGE SCALE GENOMIC DNA]</scope>
    <source>
        <strain evidence="5 6">AJA276-08</strain>
    </source>
</reference>
<evidence type="ECO:0000256" key="1">
    <source>
        <dbReference type="SAM" id="Coils"/>
    </source>
</evidence>
<dbReference type="SUPFAM" id="SSF47769">
    <property type="entry name" value="SAM/Pointed domain"/>
    <property type="match status" value="1"/>
</dbReference>
<evidence type="ECO:0000259" key="3">
    <source>
        <dbReference type="PROSITE" id="PS50105"/>
    </source>
</evidence>
<keyword evidence="1" id="KW-0175">Coiled coil</keyword>
<dbReference type="Gene3D" id="1.10.150.50">
    <property type="entry name" value="Transcription Factor, Ets-1"/>
    <property type="match status" value="1"/>
</dbReference>
<feature type="region of interest" description="Disordered" evidence="2">
    <location>
        <begin position="347"/>
        <end position="376"/>
    </location>
</feature>
<evidence type="ECO:0000313" key="6">
    <source>
        <dbReference type="Proteomes" id="UP001530315"/>
    </source>
</evidence>
<sequence length="608" mass="67394">MQIEIERMNQLNVARRSLERARDNHERDLNKIISALNQGESVLEKRLNELNVKKHEIAEANGNLDVADDDLVEVNAGGKVIVAKRSTLTQIQGTRLEALFSGRWDKKLLRDSHGRIFLDVNPTCFQAIVDYLNERMISSEDSPPSPPSVDDERTHILQCQLELFGLLDKVPTIDVEFPDSNIIEDAGHCTVLHDWLKEDGSDGELSLLYRGSSDGLSTSAFHSKCDNMGCTLTIIETTCGKIIGGYSNTSWASSGGWRKANKAFLFALSGGGISSPCKMKLKDENDQNAISNCSYRGPTFGGGCDMRVNDSQVRINPGNSYHAGPLVDGSYTIKEMEVFQVTESSPQARIATSKGKRAKRTSKALKSSQDKSQTVEPVTKFTDDINKAINANQECLVQAESDMLQLEDSFEDKQTFIEKFASGDAKDVVALNVTGTIMVTKRSTLCTAEDSALAQQFDDSKWTEQGCKASRVMEWTPDEVSIWAKSIKGLTEDVSVMLYENDITGRELLALGCDQLKMMGLKRAGTVALLLKEIQNLDKSSRDIVTLIEHSPYCFGKMLDYLRLKQLHSQGLLADHPALPKVCDSQKKRFDKVVKYYFPGESAKFILG</sequence>